<comment type="caution">
    <text evidence="1">The sequence shown here is derived from an EMBL/GenBank/DDBJ whole genome shotgun (WGS) entry which is preliminary data.</text>
</comment>
<dbReference type="EMBL" id="VSRR010021387">
    <property type="protein sequence ID" value="MPC63894.1"/>
    <property type="molecule type" value="Genomic_DNA"/>
</dbReference>
<protein>
    <submittedName>
        <fullName evidence="1">Uncharacterized protein</fullName>
    </submittedName>
</protein>
<accession>A0A5B7H4W3</accession>
<gene>
    <name evidence="1" type="ORF">E2C01_058002</name>
</gene>
<dbReference type="Proteomes" id="UP000324222">
    <property type="component" value="Unassembled WGS sequence"/>
</dbReference>
<proteinExistence type="predicted"/>
<sequence>MRRGSRGTKTAGRFAILDMIRMPECYYKISTTFLSSLPVSCISEQYRWASLTLHSLTID</sequence>
<name>A0A5B7H4W3_PORTR</name>
<evidence type="ECO:0000313" key="1">
    <source>
        <dbReference type="EMBL" id="MPC63894.1"/>
    </source>
</evidence>
<dbReference type="AlphaFoldDB" id="A0A5B7H4W3"/>
<keyword evidence="2" id="KW-1185">Reference proteome</keyword>
<reference evidence="1 2" key="1">
    <citation type="submission" date="2019-05" db="EMBL/GenBank/DDBJ databases">
        <title>Another draft genome of Portunus trituberculatus and its Hox gene families provides insights of decapod evolution.</title>
        <authorList>
            <person name="Jeong J.-H."/>
            <person name="Song I."/>
            <person name="Kim S."/>
            <person name="Choi T."/>
            <person name="Kim D."/>
            <person name="Ryu S."/>
            <person name="Kim W."/>
        </authorList>
    </citation>
    <scope>NUCLEOTIDE SEQUENCE [LARGE SCALE GENOMIC DNA]</scope>
    <source>
        <tissue evidence="1">Muscle</tissue>
    </source>
</reference>
<evidence type="ECO:0000313" key="2">
    <source>
        <dbReference type="Proteomes" id="UP000324222"/>
    </source>
</evidence>
<organism evidence="1 2">
    <name type="scientific">Portunus trituberculatus</name>
    <name type="common">Swimming crab</name>
    <name type="synonym">Neptunus trituberculatus</name>
    <dbReference type="NCBI Taxonomy" id="210409"/>
    <lineage>
        <taxon>Eukaryota</taxon>
        <taxon>Metazoa</taxon>
        <taxon>Ecdysozoa</taxon>
        <taxon>Arthropoda</taxon>
        <taxon>Crustacea</taxon>
        <taxon>Multicrustacea</taxon>
        <taxon>Malacostraca</taxon>
        <taxon>Eumalacostraca</taxon>
        <taxon>Eucarida</taxon>
        <taxon>Decapoda</taxon>
        <taxon>Pleocyemata</taxon>
        <taxon>Brachyura</taxon>
        <taxon>Eubrachyura</taxon>
        <taxon>Portunoidea</taxon>
        <taxon>Portunidae</taxon>
        <taxon>Portuninae</taxon>
        <taxon>Portunus</taxon>
    </lineage>
</organism>